<comment type="caution">
    <text evidence="1">The sequence shown here is derived from an EMBL/GenBank/DDBJ whole genome shotgun (WGS) entry which is preliminary data.</text>
</comment>
<dbReference type="Proteomes" id="UP000463470">
    <property type="component" value="Unassembled WGS sequence"/>
</dbReference>
<accession>A0A845L6X8</accession>
<dbReference type="AlphaFoldDB" id="A0A845L6X8"/>
<evidence type="ECO:0000313" key="2">
    <source>
        <dbReference type="Proteomes" id="UP000463470"/>
    </source>
</evidence>
<keyword evidence="2" id="KW-1185">Reference proteome</keyword>
<proteinExistence type="predicted"/>
<protein>
    <submittedName>
        <fullName evidence="1">Uncharacterized protein</fullName>
    </submittedName>
</protein>
<dbReference type="EMBL" id="WXEY01000042">
    <property type="protein sequence ID" value="MZP31446.1"/>
    <property type="molecule type" value="Genomic_DNA"/>
</dbReference>
<dbReference type="OrthoDB" id="1934325at2"/>
<name>A0A845L6X8_9FIRM</name>
<dbReference type="RefSeq" id="WP_161259961.1">
    <property type="nucleotide sequence ID" value="NZ_WXEY01000042.1"/>
</dbReference>
<sequence length="292" mass="32729">MSLKSPLLLSGSMTWKLSREMATKPSKGGDTLLAENYGKLSDAHSDRMERMEDKLTGDCFGALRYLPFEIGLGVVLKEAIWLTADQGQPATFNDALSVTSGHDFKLRFWEKHSTLGEIDVLLETPTYIIGIEVKYNSLLSSDDDVSNNGDQERQQSFNQLARYAELLKSIASNRSAYLLLLAPSGVAATIARSTYERNIVAEGVTLGFLTWEDVFKATDRASKQELPIWQQLILSDIAQLLSRKGFMSFSGFDGYDKDKFVCDGLRYVFYDELNLIAWPTADIRGGDHYEFK</sequence>
<organism evidence="1 2">
    <name type="scientific">Heliomicrobium undosum</name>
    <dbReference type="NCBI Taxonomy" id="121734"/>
    <lineage>
        <taxon>Bacteria</taxon>
        <taxon>Bacillati</taxon>
        <taxon>Bacillota</taxon>
        <taxon>Clostridia</taxon>
        <taxon>Eubacteriales</taxon>
        <taxon>Heliobacteriaceae</taxon>
        <taxon>Heliomicrobium</taxon>
    </lineage>
</organism>
<evidence type="ECO:0000313" key="1">
    <source>
        <dbReference type="EMBL" id="MZP31446.1"/>
    </source>
</evidence>
<gene>
    <name evidence="1" type="ORF">GTO91_17275</name>
</gene>
<reference evidence="1 2" key="1">
    <citation type="submission" date="2020-01" db="EMBL/GenBank/DDBJ databases">
        <title>Whole-genome sequence of Heliobacterium undosum DSM 13378.</title>
        <authorList>
            <person name="Kyndt J.A."/>
            <person name="Meyer T.E."/>
        </authorList>
    </citation>
    <scope>NUCLEOTIDE SEQUENCE [LARGE SCALE GENOMIC DNA]</scope>
    <source>
        <strain evidence="1 2">DSM 13378</strain>
    </source>
</reference>